<dbReference type="GO" id="GO:0005886">
    <property type="term" value="C:plasma membrane"/>
    <property type="evidence" value="ECO:0000318"/>
    <property type="project" value="GO_Central"/>
</dbReference>
<dbReference type="AlphaFoldDB" id="A0A7M7LKX9"/>
<evidence type="ECO:0000256" key="8">
    <source>
        <dbReference type="RuleBase" id="RU000688"/>
    </source>
</evidence>
<feature type="transmembrane region" description="Helical" evidence="10">
    <location>
        <begin position="169"/>
        <end position="189"/>
    </location>
</feature>
<dbReference type="GeneID" id="754680"/>
<feature type="transmembrane region" description="Helical" evidence="10">
    <location>
        <begin position="209"/>
        <end position="232"/>
    </location>
</feature>
<protein>
    <recommendedName>
        <fullName evidence="11">G-protein coupled receptors family 1 profile domain-containing protein</fullName>
    </recommendedName>
</protein>
<feature type="transmembrane region" description="Helical" evidence="10">
    <location>
        <begin position="129"/>
        <end position="148"/>
    </location>
</feature>
<sequence>MGTVLVNTTTAIILAGVDYDLSFNETLNDTSYGDAFDADDGGGHHDYGERSLFDMIVMYFKLVIDVAGLLGNVVVVLLVTFCHDLHSAANYHFLNMAVADFILLLENLAGRINNIVHFDLFRTWDCLPLYLHTVVVQTSSLTLAALSIDRFKLIVRPLKNLHDRSTAKVFISLIAVWFVSFALHIPSQLFSVQNGSYCKVILPWVHGKLVYGIYSNVALFYLPTSIVLYCNLSIIAKIRRRRPGVSYLDRNAQPTTSHDTTEDGHGGTSAAIATSKPVVTRSPKDAKSSRRARSSRIIVTVVIAYIALNLPFYAFYTLSLIPGAIPWKVYYDGHSYLGLMLLLNSAINPFIYSLMGSNYRKHIRQALRCLCCYGKLCASPPPSENPQRSGKCDRNDTQSSITEQSQ</sequence>
<evidence type="ECO:0000313" key="13">
    <source>
        <dbReference type="Proteomes" id="UP000007110"/>
    </source>
</evidence>
<dbReference type="PROSITE" id="PS50262">
    <property type="entry name" value="G_PROTEIN_RECEP_F1_2"/>
    <property type="match status" value="1"/>
</dbReference>
<organism evidence="12 13">
    <name type="scientific">Strongylocentrotus purpuratus</name>
    <name type="common">Purple sea urchin</name>
    <dbReference type="NCBI Taxonomy" id="7668"/>
    <lineage>
        <taxon>Eukaryota</taxon>
        <taxon>Metazoa</taxon>
        <taxon>Echinodermata</taxon>
        <taxon>Eleutherozoa</taxon>
        <taxon>Echinozoa</taxon>
        <taxon>Echinoidea</taxon>
        <taxon>Euechinoidea</taxon>
        <taxon>Echinacea</taxon>
        <taxon>Camarodonta</taxon>
        <taxon>Echinidea</taxon>
        <taxon>Strongylocentrotidae</taxon>
        <taxon>Strongylocentrotus</taxon>
    </lineage>
</organism>
<accession>A0A7M7LKX9</accession>
<dbReference type="PROSITE" id="PS00237">
    <property type="entry name" value="G_PROTEIN_RECEP_F1_1"/>
    <property type="match status" value="1"/>
</dbReference>
<feature type="region of interest" description="Disordered" evidence="9">
    <location>
        <begin position="249"/>
        <end position="270"/>
    </location>
</feature>
<dbReference type="InterPro" id="IPR017452">
    <property type="entry name" value="GPCR_Rhodpsn_7TM"/>
</dbReference>
<feature type="domain" description="G-protein coupled receptors family 1 profile" evidence="11">
    <location>
        <begin position="71"/>
        <end position="352"/>
    </location>
</feature>
<evidence type="ECO:0000256" key="4">
    <source>
        <dbReference type="ARBA" id="ARBA00023040"/>
    </source>
</evidence>
<keyword evidence="5 10" id="KW-0472">Membrane</keyword>
<dbReference type="SMART" id="SM01381">
    <property type="entry name" value="7TM_GPCR_Srsx"/>
    <property type="match status" value="1"/>
</dbReference>
<dbReference type="KEGG" id="spu:754680"/>
<evidence type="ECO:0000256" key="3">
    <source>
        <dbReference type="ARBA" id="ARBA00022989"/>
    </source>
</evidence>
<keyword evidence="6 8" id="KW-0675">Receptor</keyword>
<evidence type="ECO:0000256" key="5">
    <source>
        <dbReference type="ARBA" id="ARBA00023136"/>
    </source>
</evidence>
<evidence type="ECO:0000313" key="12">
    <source>
        <dbReference type="EnsemblMetazoa" id="XP_001186640"/>
    </source>
</evidence>
<feature type="transmembrane region" description="Helical" evidence="10">
    <location>
        <begin position="297"/>
        <end position="316"/>
    </location>
</feature>
<evidence type="ECO:0000256" key="6">
    <source>
        <dbReference type="ARBA" id="ARBA00023170"/>
    </source>
</evidence>
<dbReference type="GO" id="GO:0046887">
    <property type="term" value="P:positive regulation of hormone secretion"/>
    <property type="evidence" value="ECO:0000318"/>
    <property type="project" value="GO_Central"/>
</dbReference>
<dbReference type="PRINTS" id="PR00237">
    <property type="entry name" value="GPCRRHODOPSN"/>
</dbReference>
<dbReference type="SUPFAM" id="SSF81321">
    <property type="entry name" value="Family A G protein-coupled receptor-like"/>
    <property type="match status" value="1"/>
</dbReference>
<dbReference type="GO" id="GO:0008188">
    <property type="term" value="F:neuropeptide receptor activity"/>
    <property type="evidence" value="ECO:0000318"/>
    <property type="project" value="GO_Central"/>
</dbReference>
<proteinExistence type="inferred from homology"/>
<dbReference type="Pfam" id="PF00001">
    <property type="entry name" value="7tm_1"/>
    <property type="match status" value="1"/>
</dbReference>
<dbReference type="PANTHER" id="PTHR24243:SF208">
    <property type="entry name" value="PYROKININ-1 RECEPTOR"/>
    <property type="match status" value="1"/>
</dbReference>
<dbReference type="GO" id="GO:0007218">
    <property type="term" value="P:neuropeptide signaling pathway"/>
    <property type="evidence" value="ECO:0000318"/>
    <property type="project" value="GO_Central"/>
</dbReference>
<feature type="compositionally biased region" description="Polar residues" evidence="9">
    <location>
        <begin position="397"/>
        <end position="406"/>
    </location>
</feature>
<comment type="subcellular location">
    <subcellularLocation>
        <location evidence="1">Membrane</location>
        <topology evidence="1">Multi-pass membrane protein</topology>
    </subcellularLocation>
</comment>
<keyword evidence="2 8" id="KW-0812">Transmembrane</keyword>
<evidence type="ECO:0000256" key="1">
    <source>
        <dbReference type="ARBA" id="ARBA00004141"/>
    </source>
</evidence>
<evidence type="ECO:0000256" key="9">
    <source>
        <dbReference type="SAM" id="MobiDB-lite"/>
    </source>
</evidence>
<evidence type="ECO:0000259" key="11">
    <source>
        <dbReference type="PROSITE" id="PS50262"/>
    </source>
</evidence>
<evidence type="ECO:0000256" key="10">
    <source>
        <dbReference type="SAM" id="Phobius"/>
    </source>
</evidence>
<dbReference type="CDD" id="cd00637">
    <property type="entry name" value="7tm_classA_rhodopsin-like"/>
    <property type="match status" value="1"/>
</dbReference>
<comment type="similarity">
    <text evidence="8">Belongs to the G-protein coupled receptor 1 family.</text>
</comment>
<dbReference type="InParanoid" id="A0A7M7LKX9"/>
<feature type="transmembrane region" description="Helical" evidence="10">
    <location>
        <begin position="336"/>
        <end position="355"/>
    </location>
</feature>
<dbReference type="InterPro" id="IPR000276">
    <property type="entry name" value="GPCR_Rhodpsn"/>
</dbReference>
<dbReference type="EnsemblMetazoa" id="XM_001186640">
    <property type="protein sequence ID" value="XP_001186640"/>
    <property type="gene ID" value="LOC754680"/>
</dbReference>
<dbReference type="Proteomes" id="UP000007110">
    <property type="component" value="Unassembled WGS sequence"/>
</dbReference>
<feature type="region of interest" description="Disordered" evidence="9">
    <location>
        <begin position="380"/>
        <end position="406"/>
    </location>
</feature>
<keyword evidence="4 8" id="KW-0297">G-protein coupled receptor</keyword>
<dbReference type="OMA" id="CKDFRRG"/>
<dbReference type="FunFam" id="1.20.1070.10:FF:000960">
    <property type="entry name" value="Uncharacterized protein"/>
    <property type="match status" value="1"/>
</dbReference>
<keyword evidence="7 8" id="KW-0807">Transducer</keyword>
<dbReference type="OrthoDB" id="6076970at2759"/>
<reference evidence="12" key="2">
    <citation type="submission" date="2021-01" db="UniProtKB">
        <authorList>
            <consortium name="EnsemblMetazoa"/>
        </authorList>
    </citation>
    <scope>IDENTIFICATION</scope>
</reference>
<dbReference type="PANTHER" id="PTHR24243">
    <property type="entry name" value="G-PROTEIN COUPLED RECEPTOR"/>
    <property type="match status" value="1"/>
</dbReference>
<name>A0A7M7LKX9_STRPU</name>
<evidence type="ECO:0000256" key="7">
    <source>
        <dbReference type="ARBA" id="ARBA00023224"/>
    </source>
</evidence>
<keyword evidence="13" id="KW-1185">Reference proteome</keyword>
<reference evidence="13" key="1">
    <citation type="submission" date="2015-02" db="EMBL/GenBank/DDBJ databases">
        <title>Genome sequencing for Strongylocentrotus purpuratus.</title>
        <authorList>
            <person name="Murali S."/>
            <person name="Liu Y."/>
            <person name="Vee V."/>
            <person name="English A."/>
            <person name="Wang M."/>
            <person name="Skinner E."/>
            <person name="Han Y."/>
            <person name="Muzny D.M."/>
            <person name="Worley K.C."/>
            <person name="Gibbs R.A."/>
        </authorList>
    </citation>
    <scope>NUCLEOTIDE SEQUENCE</scope>
</reference>
<dbReference type="RefSeq" id="XP_001186640.2">
    <property type="nucleotide sequence ID" value="XM_001186640.4"/>
</dbReference>
<evidence type="ECO:0000256" key="2">
    <source>
        <dbReference type="ARBA" id="ARBA00022692"/>
    </source>
</evidence>
<keyword evidence="3 10" id="KW-1133">Transmembrane helix</keyword>
<dbReference type="Gene3D" id="1.20.1070.10">
    <property type="entry name" value="Rhodopsin 7-helix transmembrane proteins"/>
    <property type="match status" value="1"/>
</dbReference>
<feature type="transmembrane region" description="Helical" evidence="10">
    <location>
        <begin position="56"/>
        <end position="79"/>
    </location>
</feature>